<dbReference type="EMBL" id="NHMM01000005">
    <property type="protein sequence ID" value="OUT21649.1"/>
    <property type="molecule type" value="Genomic_DNA"/>
</dbReference>
<sequence length="276" mass="30348">MAFNPYSDNTGYSQGGFDNNSHNNDSQFGGSQGKPSYTKQTLVPVTIKMLNEASVEGGQDGNFIWNGVEMVYVRFIGVIREIDSSNPAHSMYKLEDGTETIGVRVWNTDADIDQMEHENDSESGFQKPKLSKDDYVEVVATVKEFNSKIQIQAQRMSKIVDFNMIPYHLLNVAKNYVMVQNGGPLANTGIASSSAGADASSSLFVKEDEASSSLPIAKQIHAFLKKHGQTMTDGIPIQYIVQETNFSKEQVEQAMSELLDDGAAFSTTDDNQFLAL</sequence>
<evidence type="ECO:0000313" key="9">
    <source>
        <dbReference type="EMBL" id="KGK38468.1"/>
    </source>
</evidence>
<dbReference type="InterPro" id="IPR036390">
    <property type="entry name" value="WH_DNA-bd_sf"/>
</dbReference>
<dbReference type="InterPro" id="IPR014892">
    <property type="entry name" value="RPA_C"/>
</dbReference>
<dbReference type="GO" id="GO:0003697">
    <property type="term" value="F:single-stranded DNA binding"/>
    <property type="evidence" value="ECO:0007669"/>
    <property type="project" value="TreeGrafter"/>
</dbReference>
<dbReference type="GO" id="GO:0000724">
    <property type="term" value="P:double-strand break repair via homologous recombination"/>
    <property type="evidence" value="ECO:0007669"/>
    <property type="project" value="TreeGrafter"/>
</dbReference>
<dbReference type="InterPro" id="IPR004365">
    <property type="entry name" value="NA-bd_OB_tRNA"/>
</dbReference>
<evidence type="ECO:0000256" key="1">
    <source>
        <dbReference type="ARBA" id="ARBA00004123"/>
    </source>
</evidence>
<dbReference type="PANTHER" id="PTHR13989:SF16">
    <property type="entry name" value="REPLICATION PROTEIN A2"/>
    <property type="match status" value="1"/>
</dbReference>
<dbReference type="GO" id="GO:0000781">
    <property type="term" value="C:chromosome, telomeric region"/>
    <property type="evidence" value="ECO:0007669"/>
    <property type="project" value="TreeGrafter"/>
</dbReference>
<dbReference type="eggNOG" id="KOG3108">
    <property type="taxonomic scope" value="Eukaryota"/>
</dbReference>
<gene>
    <name evidence="10" type="ORF">BOH78_2601</name>
    <name evidence="8" type="ORF">C5L36_0B06710</name>
    <name evidence="11" type="ORF">CAS74_003772</name>
    <name evidence="9" type="ORF">JL09_g2387</name>
</gene>
<evidence type="ECO:0000313" key="14">
    <source>
        <dbReference type="Proteomes" id="UP000195871"/>
    </source>
</evidence>
<reference evidence="8 15" key="6">
    <citation type="submission" date="2018-06" db="EMBL/GenBank/DDBJ databases">
        <title>Population genomics shows no distinction between pathogenic Candida krusei and environmental Pichia kudriavzevii: One species, four names.</title>
        <authorList>
            <person name="Douglass A.P."/>
            <person name="Offei B."/>
            <person name="Braun-Galleani S."/>
            <person name="Coughlan A.Y."/>
            <person name="Martos A."/>
            <person name="Ortiz-Merino R.A."/>
            <person name="Byrne K.P."/>
            <person name="Wolfe K.H."/>
        </authorList>
    </citation>
    <scope>NUCLEOTIDE SEQUENCE [LARGE SCALE GENOMIC DNA]</scope>
    <source>
        <strain evidence="8 15">CBS573</strain>
    </source>
</reference>
<evidence type="ECO:0000256" key="2">
    <source>
        <dbReference type="ARBA" id="ARBA00007815"/>
    </source>
</evidence>
<dbReference type="SUPFAM" id="SSF46785">
    <property type="entry name" value="Winged helix' DNA-binding domain"/>
    <property type="match status" value="1"/>
</dbReference>
<dbReference type="GO" id="GO:0005662">
    <property type="term" value="C:DNA replication factor A complex"/>
    <property type="evidence" value="ECO:0007669"/>
    <property type="project" value="TreeGrafter"/>
</dbReference>
<dbReference type="GO" id="GO:0006260">
    <property type="term" value="P:DNA replication"/>
    <property type="evidence" value="ECO:0007669"/>
    <property type="project" value="TreeGrafter"/>
</dbReference>
<reference evidence="11 14" key="5">
    <citation type="submission" date="2017-05" db="EMBL/GenBank/DDBJ databases">
        <title>The Genome Sequence of Candida krusei Ckrusei653.</title>
        <authorList>
            <person name="Cuomo C."/>
            <person name="Forche A."/>
            <person name="Young S."/>
            <person name="Abouelleil A."/>
            <person name="Cao P."/>
            <person name="Chapman S."/>
            <person name="Cusick C."/>
            <person name="Shea T."/>
            <person name="Nusbaum C."/>
            <person name="Birren B."/>
        </authorList>
    </citation>
    <scope>NUCLEOTIDE SEQUENCE [LARGE SCALE GENOMIC DNA]</scope>
    <source>
        <strain evidence="11 14">Ckrusei653</strain>
    </source>
</reference>
<dbReference type="SUPFAM" id="SSF50249">
    <property type="entry name" value="Nucleic acid-binding proteins"/>
    <property type="match status" value="1"/>
</dbReference>
<evidence type="ECO:0000259" key="6">
    <source>
        <dbReference type="Pfam" id="PF01336"/>
    </source>
</evidence>
<dbReference type="VEuPathDB" id="FungiDB:C5L36_0B06710"/>
<dbReference type="EMBL" id="JQFK01000019">
    <property type="protein sequence ID" value="KGK38468.1"/>
    <property type="molecule type" value="Genomic_DNA"/>
</dbReference>
<evidence type="ECO:0000313" key="8">
    <source>
        <dbReference type="EMBL" id="AWU75426.1"/>
    </source>
</evidence>
<keyword evidence="15" id="KW-1185">Reference proteome</keyword>
<feature type="domain" description="Replication protein A C-terminal" evidence="7">
    <location>
        <begin position="206"/>
        <end position="271"/>
    </location>
</feature>
<evidence type="ECO:0000313" key="10">
    <source>
        <dbReference type="EMBL" id="ONH74179.1"/>
    </source>
</evidence>
<evidence type="ECO:0000313" key="15">
    <source>
        <dbReference type="Proteomes" id="UP000249293"/>
    </source>
</evidence>
<dbReference type="STRING" id="4909.A0A099P0C4"/>
<evidence type="ECO:0000313" key="12">
    <source>
        <dbReference type="Proteomes" id="UP000029867"/>
    </source>
</evidence>
<comment type="subcellular location">
    <subcellularLocation>
        <location evidence="1">Nucleus</location>
    </subcellularLocation>
</comment>
<organism evidence="9 12">
    <name type="scientific">Pichia kudriavzevii</name>
    <name type="common">Yeast</name>
    <name type="synonym">Issatchenkia orientalis</name>
    <dbReference type="NCBI Taxonomy" id="4909"/>
    <lineage>
        <taxon>Eukaryota</taxon>
        <taxon>Fungi</taxon>
        <taxon>Dikarya</taxon>
        <taxon>Ascomycota</taxon>
        <taxon>Saccharomycotina</taxon>
        <taxon>Pichiomycetes</taxon>
        <taxon>Pichiales</taxon>
        <taxon>Pichiaceae</taxon>
        <taxon>Pichia</taxon>
    </lineage>
</organism>
<dbReference type="Pfam" id="PF01336">
    <property type="entry name" value="tRNA_anti-codon"/>
    <property type="match status" value="1"/>
</dbReference>
<dbReference type="Proteomes" id="UP000195871">
    <property type="component" value="Unassembled WGS sequence"/>
</dbReference>
<dbReference type="InterPro" id="IPR036388">
    <property type="entry name" value="WH-like_DNA-bd_sf"/>
</dbReference>
<dbReference type="PANTHER" id="PTHR13989">
    <property type="entry name" value="REPLICATION PROTEIN A-RELATED"/>
    <property type="match status" value="1"/>
</dbReference>
<feature type="domain" description="OB" evidence="6">
    <location>
        <begin position="73"/>
        <end position="158"/>
    </location>
</feature>
<dbReference type="OrthoDB" id="25571at2759"/>
<dbReference type="GO" id="GO:0006289">
    <property type="term" value="P:nucleotide-excision repair"/>
    <property type="evidence" value="ECO:0007669"/>
    <property type="project" value="TreeGrafter"/>
</dbReference>
<dbReference type="EMBL" id="CP028774">
    <property type="protein sequence ID" value="AWU75426.1"/>
    <property type="molecule type" value="Genomic_DNA"/>
</dbReference>
<evidence type="ECO:0000313" key="11">
    <source>
        <dbReference type="EMBL" id="OUT21649.1"/>
    </source>
</evidence>
<dbReference type="AlphaFoldDB" id="A0A099P0C4"/>
<keyword evidence="3" id="KW-0238">DNA-binding</keyword>
<proteinExistence type="inferred from homology"/>
<comment type="similarity">
    <text evidence="2">Belongs to the replication factor A protein 2 family.</text>
</comment>
<reference evidence="10" key="4">
    <citation type="submission" date="2017-01" db="EMBL/GenBank/DDBJ databases">
        <authorList>
            <person name="Mah S.A."/>
            <person name="Swanson W.J."/>
            <person name="Moy G.W."/>
            <person name="Vacquier V.D."/>
        </authorList>
    </citation>
    <scope>NUCLEOTIDE SEQUENCE [LARGE SCALE GENOMIC DNA]</scope>
    <source>
        <strain evidence="10">129</strain>
    </source>
</reference>
<reference evidence="9" key="2">
    <citation type="submission" date="2014-08" db="EMBL/GenBank/DDBJ databases">
        <title>Exploiting Issatchenkia orientalis SD108 for Succinic Acid Production.</title>
        <authorList>
            <person name="Xiao H."/>
            <person name="Shao Z."/>
            <person name="Jiang Y."/>
            <person name="Dole S."/>
            <person name="Zhao H."/>
        </authorList>
    </citation>
    <scope>NUCLEOTIDE SEQUENCE [LARGE SCALE GENOMIC DNA]</scope>
    <source>
        <strain evidence="9">SD108</strain>
    </source>
</reference>
<dbReference type="Gene3D" id="1.10.10.10">
    <property type="entry name" value="Winged helix-like DNA-binding domain superfamily/Winged helix DNA-binding domain"/>
    <property type="match status" value="1"/>
</dbReference>
<evidence type="ECO:0000313" key="13">
    <source>
        <dbReference type="Proteomes" id="UP000189274"/>
    </source>
</evidence>
<dbReference type="EMBL" id="MQVM01000011">
    <property type="protein sequence ID" value="ONH74179.1"/>
    <property type="molecule type" value="Genomic_DNA"/>
</dbReference>
<name>A0A099P0C4_PICKU</name>
<keyword evidence="4" id="KW-0539">Nucleus</keyword>
<accession>A0A099P0C4</accession>
<protein>
    <submittedName>
        <fullName evidence="10">Replication factor A protein 2</fullName>
    </submittedName>
</protein>
<reference evidence="13" key="3">
    <citation type="journal article" date="2017" name="Genome Announc.">
        <title>Genome sequences of Cyberlindnera fabianii 65, Pichia kudriavzevii 129, and Saccharomyces cerevisiae 131 isolated from fermented masau fruits in Zimbabwe.</title>
        <authorList>
            <person name="van Rijswijck I.M.H."/>
            <person name="Derks M.F.L."/>
            <person name="Abee T."/>
            <person name="de Ridder D."/>
            <person name="Smid E.J."/>
        </authorList>
    </citation>
    <scope>NUCLEOTIDE SEQUENCE [LARGE SCALE GENOMIC DNA]</scope>
    <source>
        <strain evidence="13">129</strain>
    </source>
</reference>
<dbReference type="Proteomes" id="UP000029867">
    <property type="component" value="Unassembled WGS sequence"/>
</dbReference>
<dbReference type="Gene3D" id="2.40.50.140">
    <property type="entry name" value="Nucleic acid-binding proteins"/>
    <property type="match status" value="1"/>
</dbReference>
<feature type="region of interest" description="Disordered" evidence="5">
    <location>
        <begin position="1"/>
        <end position="36"/>
    </location>
</feature>
<dbReference type="InterPro" id="IPR012340">
    <property type="entry name" value="NA-bd_OB-fold"/>
</dbReference>
<dbReference type="Proteomes" id="UP000189274">
    <property type="component" value="Unassembled WGS sequence"/>
</dbReference>
<evidence type="ECO:0000256" key="3">
    <source>
        <dbReference type="ARBA" id="ARBA00023125"/>
    </source>
</evidence>
<dbReference type="GO" id="GO:0035861">
    <property type="term" value="C:site of double-strand break"/>
    <property type="evidence" value="ECO:0007669"/>
    <property type="project" value="TreeGrafter"/>
</dbReference>
<dbReference type="HOGENOM" id="CLU_051033_0_0_1"/>
<reference evidence="12" key="1">
    <citation type="journal article" date="2014" name="Microb. Cell Fact.">
        <title>Exploiting Issatchenkia orientalis SD108 for succinic acid production.</title>
        <authorList>
            <person name="Xiao H."/>
            <person name="Shao Z."/>
            <person name="Jiang Y."/>
            <person name="Dole S."/>
            <person name="Zhao H."/>
        </authorList>
    </citation>
    <scope>NUCLEOTIDE SEQUENCE [LARGE SCALE GENOMIC DNA]</scope>
    <source>
        <strain evidence="12">SD108</strain>
    </source>
</reference>
<evidence type="ECO:0000256" key="5">
    <source>
        <dbReference type="SAM" id="MobiDB-lite"/>
    </source>
</evidence>
<evidence type="ECO:0000256" key="4">
    <source>
        <dbReference type="ARBA" id="ARBA00023242"/>
    </source>
</evidence>
<dbReference type="InterPro" id="IPR040260">
    <property type="entry name" value="RFA2-like"/>
</dbReference>
<dbReference type="Pfam" id="PF08784">
    <property type="entry name" value="RPA_C"/>
    <property type="match status" value="1"/>
</dbReference>
<dbReference type="Proteomes" id="UP000249293">
    <property type="component" value="Chromosome 2"/>
</dbReference>
<evidence type="ECO:0000259" key="7">
    <source>
        <dbReference type="Pfam" id="PF08784"/>
    </source>
</evidence>